<dbReference type="SUPFAM" id="SSF56112">
    <property type="entry name" value="Protein kinase-like (PK-like)"/>
    <property type="match status" value="1"/>
</dbReference>
<reference evidence="6 7" key="1">
    <citation type="submission" date="2020-04" db="EMBL/GenBank/DDBJ databases">
        <title>Perkinsus chesapeaki whole genome sequence.</title>
        <authorList>
            <person name="Bogema D.R."/>
        </authorList>
    </citation>
    <scope>NUCLEOTIDE SEQUENCE [LARGE SCALE GENOMIC DNA]</scope>
    <source>
        <strain evidence="6">ATCC PRA-425</strain>
    </source>
</reference>
<feature type="region of interest" description="Disordered" evidence="4">
    <location>
        <begin position="728"/>
        <end position="751"/>
    </location>
</feature>
<keyword evidence="7" id="KW-1185">Reference proteome</keyword>
<dbReference type="AlphaFoldDB" id="A0A7J6LGG1"/>
<evidence type="ECO:0000256" key="4">
    <source>
        <dbReference type="SAM" id="MobiDB-lite"/>
    </source>
</evidence>
<dbReference type="Proteomes" id="UP000591131">
    <property type="component" value="Unassembled WGS sequence"/>
</dbReference>
<dbReference type="InterPro" id="IPR011009">
    <property type="entry name" value="Kinase-like_dom_sf"/>
</dbReference>
<dbReference type="SUPFAM" id="SSF53067">
    <property type="entry name" value="Actin-like ATPase domain"/>
    <property type="match status" value="2"/>
</dbReference>
<keyword evidence="6" id="KW-0346">Stress response</keyword>
<dbReference type="PROSITE" id="PS00329">
    <property type="entry name" value="HSP70_2"/>
    <property type="match status" value="1"/>
</dbReference>
<dbReference type="PROSITE" id="PS00108">
    <property type="entry name" value="PROTEIN_KINASE_ST"/>
    <property type="match status" value="1"/>
</dbReference>
<dbReference type="Gene3D" id="1.10.510.10">
    <property type="entry name" value="Transferase(Phosphotransferase) domain 1"/>
    <property type="match status" value="1"/>
</dbReference>
<sequence length="1196" mass="131990">MILRKMKEISEAYLRCAVVEAVVTVPVFFNDSQKQATKDAAEIAGLHVLRIYAEPTLAAVGYAFDRGEEVERNVLVYDLGGGSFDVSLLTVEDQIYDVKAVAGDIHLGGSDFDNRVLDYCIQHFKHCNEGKSIEGNDVSMQRLRVQCERAKRTLSSSLRATIEVDALYEDIDFSCTLTRERFEELNLDLFLNTMKPVERVLDDSGIDKGNIDAVLLVGDSTSIPKLRSMVQDFFNVFLPNMLYGSPQPSPVSKPLYSPLNVHYNHTTPMTMNNHHNHYQPSTFAGPHYRSPRTAGTSYPTTPMGFAVHQASPSKTVIRRNSYNGAGSLQRPSTPGYSFTSFDPLSPPSIAVTPRIQSRQSLTAARKPSFTFGGPPSTGSVIGSPSNHHNRPDQITRHRTSAAHLGGQPGFNKSHTTSENQPEQWATTPLGLLSAINSSSTRPTPRTPETVASTPPPHAGRAEVKYPDGAPRTAKKVSFVIKEDASDAGSSPRIPSECTLPSMTPDVVRAGSLSPSPPPFATSPGGHLLMRAKTTSFATHTSSEIDTFRSVLGEVMSHTRRLLRLAEEVSLHGLPTTPASFRRLVVAIIDRLSCSTLRSSLQGRLLNSNYNSLLSTLPDTAVERLWSRFRRDGSEYGPTGAVESILVLLYDALASRECRGSLVVGRRLKEYYTVSDQCVGGGAYGTVRFCWPNVRRPADLATPMAMPGATSPKDIHEMRMMRQRSAGVHNTPLQQRHGGSTALGPRKSPDVVAMPSRSCRVVKSISTNAQKCSSGVGVVLLGEVAAMLSLDHPCIVKMHEYFHGPSGIHIIMDRVPGITLSVALETAKTQGSCIHFDEAVEIVHQLTFAVAHTYSRKIIHKDIKLCNIVVNGLRMQQHQPSSPCSSHHPPELTSPSEHSSRFLRLRVTLLDFGFAETLSDPRERRSKAEGSPMYAAPEVFERNFGLLCDSWSLGVVAYSLFTNGSFPFQCSNVDELTNILLQSDYHDHSKQPWHAAIRNCVSSIDPAAGDFVYRCLQRDEAQRYSAPQLVHHELLLRRPTGMVTGAVCPIPEPLFKAAYNFAGADDEQREAHRLVASRTSVGSNSSRLSRFFLQLASPTHGHISNDELERAFARHSNTETAREIVAQLRKDGRGHIGFSEFVAAVTYRCLPIDPCLSDEIYRYVVRHSDHHGHYSTLRRYLHSSRAFMKYPQGYTRR</sequence>
<dbReference type="Gene3D" id="3.90.640.10">
    <property type="entry name" value="Actin, Chain A, domain 4"/>
    <property type="match status" value="1"/>
</dbReference>
<dbReference type="SMART" id="SM00220">
    <property type="entry name" value="S_TKc"/>
    <property type="match status" value="1"/>
</dbReference>
<dbReference type="InterPro" id="IPR008271">
    <property type="entry name" value="Ser/Thr_kinase_AS"/>
</dbReference>
<gene>
    <name evidence="6" type="primary">HSP70_5</name>
    <name evidence="6" type="ORF">FOL47_008010</name>
</gene>
<dbReference type="OrthoDB" id="424492at2759"/>
<dbReference type="FunFam" id="3.30.420.40:FF:000545">
    <property type="entry name" value="Endoplasmic reticulum chaperone BiP"/>
    <property type="match status" value="1"/>
</dbReference>
<dbReference type="EMBL" id="JAAPAO010000497">
    <property type="protein sequence ID" value="KAF4658355.1"/>
    <property type="molecule type" value="Genomic_DNA"/>
</dbReference>
<feature type="compositionally biased region" description="Polar residues" evidence="4">
    <location>
        <begin position="376"/>
        <end position="386"/>
    </location>
</feature>
<organism evidence="6 7">
    <name type="scientific">Perkinsus chesapeaki</name>
    <name type="common">Clam parasite</name>
    <name type="synonym">Perkinsus andrewsi</name>
    <dbReference type="NCBI Taxonomy" id="330153"/>
    <lineage>
        <taxon>Eukaryota</taxon>
        <taxon>Sar</taxon>
        <taxon>Alveolata</taxon>
        <taxon>Perkinsozoa</taxon>
        <taxon>Perkinsea</taxon>
        <taxon>Perkinsida</taxon>
        <taxon>Perkinsidae</taxon>
        <taxon>Perkinsus</taxon>
    </lineage>
</organism>
<feature type="compositionally biased region" description="Polar residues" evidence="4">
    <location>
        <begin position="410"/>
        <end position="422"/>
    </location>
</feature>
<dbReference type="PANTHER" id="PTHR19375">
    <property type="entry name" value="HEAT SHOCK PROTEIN 70KDA"/>
    <property type="match status" value="1"/>
</dbReference>
<feature type="compositionally biased region" description="Low complexity" evidence="4">
    <location>
        <begin position="437"/>
        <end position="447"/>
    </location>
</feature>
<dbReference type="Gene3D" id="3.30.420.40">
    <property type="match status" value="2"/>
</dbReference>
<dbReference type="PRINTS" id="PR00301">
    <property type="entry name" value="HEATSHOCK70"/>
</dbReference>
<name>A0A7J6LGG1_PERCH</name>
<comment type="caution">
    <text evidence="6">The sequence shown here is derived from an EMBL/GenBank/DDBJ whole genome shotgun (WGS) entry which is preliminary data.</text>
</comment>
<evidence type="ECO:0000313" key="6">
    <source>
        <dbReference type="EMBL" id="KAF4658355.1"/>
    </source>
</evidence>
<dbReference type="Pfam" id="PF00012">
    <property type="entry name" value="HSP70"/>
    <property type="match status" value="1"/>
</dbReference>
<feature type="region of interest" description="Disordered" evidence="4">
    <location>
        <begin position="878"/>
        <end position="897"/>
    </location>
</feature>
<evidence type="ECO:0000256" key="3">
    <source>
        <dbReference type="ARBA" id="ARBA00022840"/>
    </source>
</evidence>
<feature type="region of interest" description="Disordered" evidence="4">
    <location>
        <begin position="435"/>
        <end position="469"/>
    </location>
</feature>
<dbReference type="FunFam" id="3.90.640.10:FF:000002">
    <property type="entry name" value="Heat shock 70 kDa"/>
    <property type="match status" value="1"/>
</dbReference>
<feature type="region of interest" description="Disordered" evidence="4">
    <location>
        <begin position="358"/>
        <end position="422"/>
    </location>
</feature>
<dbReference type="InterPro" id="IPR013126">
    <property type="entry name" value="Hsp_70_fam"/>
</dbReference>
<dbReference type="InterPro" id="IPR043129">
    <property type="entry name" value="ATPase_NBD"/>
</dbReference>
<evidence type="ECO:0000313" key="7">
    <source>
        <dbReference type="Proteomes" id="UP000591131"/>
    </source>
</evidence>
<feature type="region of interest" description="Disordered" evidence="4">
    <location>
        <begin position="482"/>
        <end position="525"/>
    </location>
</feature>
<evidence type="ECO:0000256" key="2">
    <source>
        <dbReference type="ARBA" id="ARBA00022741"/>
    </source>
</evidence>
<comment type="similarity">
    <text evidence="1">Belongs to the heat shock protein 70 family.</text>
</comment>
<dbReference type="GO" id="GO:0004672">
    <property type="term" value="F:protein kinase activity"/>
    <property type="evidence" value="ECO:0007669"/>
    <property type="project" value="InterPro"/>
</dbReference>
<dbReference type="PROSITE" id="PS50011">
    <property type="entry name" value="PROTEIN_KINASE_DOM"/>
    <property type="match status" value="1"/>
</dbReference>
<dbReference type="SUPFAM" id="SSF47473">
    <property type="entry name" value="EF-hand"/>
    <property type="match status" value="1"/>
</dbReference>
<dbReference type="InterPro" id="IPR018181">
    <property type="entry name" value="Heat_shock_70_CS"/>
</dbReference>
<dbReference type="GO" id="GO:0005524">
    <property type="term" value="F:ATP binding"/>
    <property type="evidence" value="ECO:0007669"/>
    <property type="project" value="UniProtKB-KW"/>
</dbReference>
<evidence type="ECO:0000259" key="5">
    <source>
        <dbReference type="PROSITE" id="PS50011"/>
    </source>
</evidence>
<keyword evidence="3" id="KW-0067">ATP-binding</keyword>
<protein>
    <submittedName>
        <fullName evidence="6">70-kilodalton heat shock protein</fullName>
    </submittedName>
</protein>
<proteinExistence type="inferred from homology"/>
<dbReference type="InterPro" id="IPR011992">
    <property type="entry name" value="EF-hand-dom_pair"/>
</dbReference>
<accession>A0A7J6LGG1</accession>
<feature type="domain" description="Protein kinase" evidence="5">
    <location>
        <begin position="672"/>
        <end position="1034"/>
    </location>
</feature>
<dbReference type="Pfam" id="PF00069">
    <property type="entry name" value="Pkinase"/>
    <property type="match status" value="1"/>
</dbReference>
<dbReference type="GO" id="GO:0140662">
    <property type="term" value="F:ATP-dependent protein folding chaperone"/>
    <property type="evidence" value="ECO:0007669"/>
    <property type="project" value="InterPro"/>
</dbReference>
<keyword evidence="2" id="KW-0547">Nucleotide-binding</keyword>
<evidence type="ECO:0000256" key="1">
    <source>
        <dbReference type="ARBA" id="ARBA00007381"/>
    </source>
</evidence>
<dbReference type="Gene3D" id="1.10.238.10">
    <property type="entry name" value="EF-hand"/>
    <property type="match status" value="2"/>
</dbReference>
<dbReference type="InterPro" id="IPR000719">
    <property type="entry name" value="Prot_kinase_dom"/>
</dbReference>